<evidence type="ECO:0000313" key="2">
    <source>
        <dbReference type="Proteomes" id="UP000823775"/>
    </source>
</evidence>
<sequence>MACDANKIVGSNSFNGMAPLHRYTNIESALPSLAHRIVREEIRWGETVVFGGEYCHIPGYWEWAEDTLPKSQEALISIDIYDVVYASFFTYDGNSDVLQAFCEA</sequence>
<accession>A0ABS8S8Y9</accession>
<gene>
    <name evidence="1" type="ORF">HAX54_027768</name>
</gene>
<dbReference type="Proteomes" id="UP000823775">
    <property type="component" value="Unassembled WGS sequence"/>
</dbReference>
<protein>
    <submittedName>
        <fullName evidence="1">Uncharacterized protein</fullName>
    </submittedName>
</protein>
<proteinExistence type="predicted"/>
<organism evidence="1 2">
    <name type="scientific">Datura stramonium</name>
    <name type="common">Jimsonweed</name>
    <name type="synonym">Common thornapple</name>
    <dbReference type="NCBI Taxonomy" id="4076"/>
    <lineage>
        <taxon>Eukaryota</taxon>
        <taxon>Viridiplantae</taxon>
        <taxon>Streptophyta</taxon>
        <taxon>Embryophyta</taxon>
        <taxon>Tracheophyta</taxon>
        <taxon>Spermatophyta</taxon>
        <taxon>Magnoliopsida</taxon>
        <taxon>eudicotyledons</taxon>
        <taxon>Gunneridae</taxon>
        <taxon>Pentapetalae</taxon>
        <taxon>asterids</taxon>
        <taxon>lamiids</taxon>
        <taxon>Solanales</taxon>
        <taxon>Solanaceae</taxon>
        <taxon>Solanoideae</taxon>
        <taxon>Datureae</taxon>
        <taxon>Datura</taxon>
    </lineage>
</organism>
<dbReference type="EMBL" id="JACEIK010000339">
    <property type="protein sequence ID" value="MCD7455299.1"/>
    <property type="molecule type" value="Genomic_DNA"/>
</dbReference>
<evidence type="ECO:0000313" key="1">
    <source>
        <dbReference type="EMBL" id="MCD7455299.1"/>
    </source>
</evidence>
<keyword evidence="2" id="KW-1185">Reference proteome</keyword>
<name>A0ABS8S8Y9_DATST</name>
<reference evidence="1 2" key="1">
    <citation type="journal article" date="2021" name="BMC Genomics">
        <title>Datura genome reveals duplications of psychoactive alkaloid biosynthetic genes and high mutation rate following tissue culture.</title>
        <authorList>
            <person name="Rajewski A."/>
            <person name="Carter-House D."/>
            <person name="Stajich J."/>
            <person name="Litt A."/>
        </authorList>
    </citation>
    <scope>NUCLEOTIDE SEQUENCE [LARGE SCALE GENOMIC DNA]</scope>
    <source>
        <strain evidence="1">AR-01</strain>
    </source>
</reference>
<comment type="caution">
    <text evidence="1">The sequence shown here is derived from an EMBL/GenBank/DDBJ whole genome shotgun (WGS) entry which is preliminary data.</text>
</comment>